<dbReference type="AlphaFoldDB" id="A0A644YGI1"/>
<dbReference type="Pfam" id="PF04138">
    <property type="entry name" value="GtrA_DPMS_TM"/>
    <property type="match status" value="1"/>
</dbReference>
<keyword evidence="3 6" id="KW-0812">Transmembrane</keyword>
<evidence type="ECO:0000256" key="2">
    <source>
        <dbReference type="ARBA" id="ARBA00009399"/>
    </source>
</evidence>
<evidence type="ECO:0000256" key="5">
    <source>
        <dbReference type="ARBA" id="ARBA00023136"/>
    </source>
</evidence>
<evidence type="ECO:0000256" key="3">
    <source>
        <dbReference type="ARBA" id="ARBA00022692"/>
    </source>
</evidence>
<feature type="transmembrane region" description="Helical" evidence="6">
    <location>
        <begin position="68"/>
        <end position="90"/>
    </location>
</feature>
<protein>
    <recommendedName>
        <fullName evidence="7">GtrA/DPMS transmembrane domain-containing protein</fullName>
    </recommendedName>
</protein>
<comment type="subcellular location">
    <subcellularLocation>
        <location evidence="1">Membrane</location>
        <topology evidence="1">Multi-pass membrane protein</topology>
    </subcellularLocation>
</comment>
<proteinExistence type="inferred from homology"/>
<evidence type="ECO:0000256" key="1">
    <source>
        <dbReference type="ARBA" id="ARBA00004141"/>
    </source>
</evidence>
<name>A0A644YGI1_9ZZZZ</name>
<feature type="domain" description="GtrA/DPMS transmembrane" evidence="7">
    <location>
        <begin position="11"/>
        <end position="133"/>
    </location>
</feature>
<dbReference type="InterPro" id="IPR051401">
    <property type="entry name" value="GtrA_CellWall_Glycosyl"/>
</dbReference>
<dbReference type="GO" id="GO:0000271">
    <property type="term" value="P:polysaccharide biosynthetic process"/>
    <property type="evidence" value="ECO:0007669"/>
    <property type="project" value="InterPro"/>
</dbReference>
<feature type="transmembrane region" description="Helical" evidence="6">
    <location>
        <begin position="110"/>
        <end position="127"/>
    </location>
</feature>
<evidence type="ECO:0000256" key="4">
    <source>
        <dbReference type="ARBA" id="ARBA00022989"/>
    </source>
</evidence>
<dbReference type="InterPro" id="IPR007267">
    <property type="entry name" value="GtrA_DPMS_TM"/>
</dbReference>
<dbReference type="PANTHER" id="PTHR38459">
    <property type="entry name" value="PROPHAGE BACTOPRENOL-LINKED GLUCOSE TRANSLOCASE HOMOLOG"/>
    <property type="match status" value="1"/>
</dbReference>
<feature type="transmembrane region" description="Helical" evidence="6">
    <location>
        <begin position="12"/>
        <end position="31"/>
    </location>
</feature>
<accession>A0A644YGI1</accession>
<sequence>MKKLFDASVFKFLLVGVGNTLLSAVIMFLLYERAGFGYWGSSALAYIAGAVMSFFLNRYFTFHSEERFWLSAVKFALNVALCYVIAYSAAKPLVAWALAGTGLTASWVDRFSMLFGMGLYTVINYFGQRFFAFRKM</sequence>
<keyword evidence="4 6" id="KW-1133">Transmembrane helix</keyword>
<comment type="caution">
    <text evidence="8">The sequence shown here is derived from an EMBL/GenBank/DDBJ whole genome shotgun (WGS) entry which is preliminary data.</text>
</comment>
<evidence type="ECO:0000259" key="7">
    <source>
        <dbReference type="Pfam" id="PF04138"/>
    </source>
</evidence>
<feature type="transmembrane region" description="Helical" evidence="6">
    <location>
        <begin position="37"/>
        <end position="56"/>
    </location>
</feature>
<dbReference type="EMBL" id="VSSQ01004995">
    <property type="protein sequence ID" value="MPM27439.1"/>
    <property type="molecule type" value="Genomic_DNA"/>
</dbReference>
<comment type="similarity">
    <text evidence="2">Belongs to the GtrA family.</text>
</comment>
<gene>
    <name evidence="8" type="ORF">SDC9_73950</name>
</gene>
<evidence type="ECO:0000313" key="8">
    <source>
        <dbReference type="EMBL" id="MPM27439.1"/>
    </source>
</evidence>
<organism evidence="8">
    <name type="scientific">bioreactor metagenome</name>
    <dbReference type="NCBI Taxonomy" id="1076179"/>
    <lineage>
        <taxon>unclassified sequences</taxon>
        <taxon>metagenomes</taxon>
        <taxon>ecological metagenomes</taxon>
    </lineage>
</organism>
<evidence type="ECO:0000256" key="6">
    <source>
        <dbReference type="SAM" id="Phobius"/>
    </source>
</evidence>
<reference evidence="8" key="1">
    <citation type="submission" date="2019-08" db="EMBL/GenBank/DDBJ databases">
        <authorList>
            <person name="Kucharzyk K."/>
            <person name="Murdoch R.W."/>
            <person name="Higgins S."/>
            <person name="Loffler F."/>
        </authorList>
    </citation>
    <scope>NUCLEOTIDE SEQUENCE</scope>
</reference>
<keyword evidence="5 6" id="KW-0472">Membrane</keyword>
<dbReference type="PANTHER" id="PTHR38459:SF1">
    <property type="entry name" value="PROPHAGE BACTOPRENOL-LINKED GLUCOSE TRANSLOCASE HOMOLOG"/>
    <property type="match status" value="1"/>
</dbReference>
<dbReference type="GO" id="GO:0005886">
    <property type="term" value="C:plasma membrane"/>
    <property type="evidence" value="ECO:0007669"/>
    <property type="project" value="TreeGrafter"/>
</dbReference>